<proteinExistence type="predicted"/>
<feature type="coiled-coil region" evidence="1">
    <location>
        <begin position="62"/>
        <end position="131"/>
    </location>
</feature>
<gene>
    <name evidence="2" type="ORF">D3870_15215</name>
</gene>
<dbReference type="OrthoDB" id="8585321at2"/>
<evidence type="ECO:0000313" key="2">
    <source>
        <dbReference type="EMBL" id="RJG07172.1"/>
    </source>
</evidence>
<dbReference type="RefSeq" id="WP_119740386.1">
    <property type="nucleotide sequence ID" value="NZ_QYUN01000002.1"/>
</dbReference>
<sequence>MFNSLKYKLWRRRLSVSSARMAITTQRPWPLRAVFLAVVVGAGGAIAMWTYDLGRGWTAPKAGDARRQLAEYQEQVEMLTEERDRFSTTVNSAESQLNIERSAQKQLAAQVKALELENTRLKEDLAFFESLLPNGTGPQGVAIRRLKIDLIAPNQLRYRLLIMQGGKGDQDFSGNLQLVVTTLQGGKNAMMNFPEGNSNELDKFKLGFRHYQRVEGILTLPDGATVRLVQARVLEKGQIRAQQSANL</sequence>
<dbReference type="SUPFAM" id="SSF90257">
    <property type="entry name" value="Myosin rod fragments"/>
    <property type="match status" value="1"/>
</dbReference>
<dbReference type="AlphaFoldDB" id="A0A418X3Y4"/>
<reference evidence="2 3" key="1">
    <citation type="submission" date="2018-09" db="EMBL/GenBank/DDBJ databases">
        <authorList>
            <person name="Zhu H."/>
        </authorList>
    </citation>
    <scope>NUCLEOTIDE SEQUENCE [LARGE SCALE GENOMIC DNA]</scope>
    <source>
        <strain evidence="2 3">K2R10-39</strain>
    </source>
</reference>
<evidence type="ECO:0000256" key="1">
    <source>
        <dbReference type="SAM" id="Coils"/>
    </source>
</evidence>
<organism evidence="2 3">
    <name type="scientific">Noviherbaspirillum cavernae</name>
    <dbReference type="NCBI Taxonomy" id="2320862"/>
    <lineage>
        <taxon>Bacteria</taxon>
        <taxon>Pseudomonadati</taxon>
        <taxon>Pseudomonadota</taxon>
        <taxon>Betaproteobacteria</taxon>
        <taxon>Burkholderiales</taxon>
        <taxon>Oxalobacteraceae</taxon>
        <taxon>Noviherbaspirillum</taxon>
    </lineage>
</organism>
<keyword evidence="1" id="KW-0175">Coiled coil</keyword>
<dbReference type="InterPro" id="IPR046703">
    <property type="entry name" value="DUF6776"/>
</dbReference>
<dbReference type="EMBL" id="QYUN01000002">
    <property type="protein sequence ID" value="RJG07172.1"/>
    <property type="molecule type" value="Genomic_DNA"/>
</dbReference>
<accession>A0A418X3Y4</accession>
<keyword evidence="3" id="KW-1185">Reference proteome</keyword>
<name>A0A418X3Y4_9BURK</name>
<dbReference type="Pfam" id="PF20567">
    <property type="entry name" value="DUF6776"/>
    <property type="match status" value="1"/>
</dbReference>
<evidence type="ECO:0000313" key="3">
    <source>
        <dbReference type="Proteomes" id="UP000285190"/>
    </source>
</evidence>
<dbReference type="Proteomes" id="UP000285190">
    <property type="component" value="Unassembled WGS sequence"/>
</dbReference>
<protein>
    <submittedName>
        <fullName evidence="2">Uncharacterized protein</fullName>
    </submittedName>
</protein>
<comment type="caution">
    <text evidence="2">The sequence shown here is derived from an EMBL/GenBank/DDBJ whole genome shotgun (WGS) entry which is preliminary data.</text>
</comment>